<accession>A0ABP9D2D9</accession>
<dbReference type="Proteomes" id="UP001500839">
    <property type="component" value="Unassembled WGS sequence"/>
</dbReference>
<organism evidence="1 2">
    <name type="scientific">Tomitella cavernea</name>
    <dbReference type="NCBI Taxonomy" id="1387982"/>
    <lineage>
        <taxon>Bacteria</taxon>
        <taxon>Bacillati</taxon>
        <taxon>Actinomycetota</taxon>
        <taxon>Actinomycetes</taxon>
        <taxon>Mycobacteriales</taxon>
        <taxon>Tomitella</taxon>
    </lineage>
</organism>
<protein>
    <submittedName>
        <fullName evidence="1">Uncharacterized protein</fullName>
    </submittedName>
</protein>
<reference evidence="2" key="1">
    <citation type="journal article" date="2019" name="Int. J. Syst. Evol. Microbiol.">
        <title>The Global Catalogue of Microorganisms (GCM) 10K type strain sequencing project: providing services to taxonomists for standard genome sequencing and annotation.</title>
        <authorList>
            <consortium name="The Broad Institute Genomics Platform"/>
            <consortium name="The Broad Institute Genome Sequencing Center for Infectious Disease"/>
            <person name="Wu L."/>
            <person name="Ma J."/>
        </authorList>
    </citation>
    <scope>NUCLEOTIDE SEQUENCE [LARGE SCALE GENOMIC DNA]</scope>
    <source>
        <strain evidence="2">JCM 18542</strain>
    </source>
</reference>
<gene>
    <name evidence="1" type="ORF">GCM10023353_38090</name>
</gene>
<dbReference type="EMBL" id="BAABKQ010000002">
    <property type="protein sequence ID" value="GAA4825361.1"/>
    <property type="molecule type" value="Genomic_DNA"/>
</dbReference>
<evidence type="ECO:0000313" key="2">
    <source>
        <dbReference type="Proteomes" id="UP001500839"/>
    </source>
</evidence>
<sequence length="71" mass="8024">MTHTEHPLFAAVDEWAHCAREITDGDPWTGFNCGEIETLADVLRAAGHHDTAAFIVRRHREDDDEGDNENH</sequence>
<evidence type="ECO:0000313" key="1">
    <source>
        <dbReference type="EMBL" id="GAA4825361.1"/>
    </source>
</evidence>
<proteinExistence type="predicted"/>
<keyword evidence="2" id="KW-1185">Reference proteome</keyword>
<comment type="caution">
    <text evidence="1">The sequence shown here is derived from an EMBL/GenBank/DDBJ whole genome shotgun (WGS) entry which is preliminary data.</text>
</comment>
<dbReference type="RefSeq" id="WP_200176145.1">
    <property type="nucleotide sequence ID" value="NZ_BAABKQ010000002.1"/>
</dbReference>
<name>A0ABP9D2D9_9ACTN</name>